<proteinExistence type="predicted"/>
<accession>A0A3B1CVQ8</accession>
<evidence type="ECO:0000259" key="5">
    <source>
        <dbReference type="PROSITE" id="PS51379"/>
    </source>
</evidence>
<reference evidence="6" key="1">
    <citation type="submission" date="2018-06" db="EMBL/GenBank/DDBJ databases">
        <authorList>
            <person name="Zhirakovskaya E."/>
        </authorList>
    </citation>
    <scope>NUCLEOTIDE SEQUENCE</scope>
</reference>
<dbReference type="Pfam" id="PF00037">
    <property type="entry name" value="Fer4"/>
    <property type="match status" value="1"/>
</dbReference>
<feature type="domain" description="4Fe-4S ferredoxin-type" evidence="5">
    <location>
        <begin position="144"/>
        <end position="173"/>
    </location>
</feature>
<gene>
    <name evidence="6" type="ORF">MNBD_NITROSPINAE01-1187</name>
</gene>
<sequence>MSDEITRGEFLRGFFKRGADEVKLGAKIDALNKKPKPPWAVTDFNEKCDRCGDCATACPTGVISLYPKETGDMAGVPYLNFLSSMCDFCGDCAIACKPNAINRETGKKNLGLAVANNACLVTKNVICDVCLDYCQERAITIAPGVIKIDAGKCTGCGSCVAPCPTRALEVKPLKVA</sequence>
<dbReference type="PANTHER" id="PTHR43687:SF4">
    <property type="entry name" value="BLR5484 PROTEIN"/>
    <property type="match status" value="1"/>
</dbReference>
<organism evidence="6">
    <name type="scientific">hydrothermal vent metagenome</name>
    <dbReference type="NCBI Taxonomy" id="652676"/>
    <lineage>
        <taxon>unclassified sequences</taxon>
        <taxon>metagenomes</taxon>
        <taxon>ecological metagenomes</taxon>
    </lineage>
</organism>
<keyword evidence="1" id="KW-0004">4Fe-4S</keyword>
<dbReference type="PROSITE" id="PS00198">
    <property type="entry name" value="4FE4S_FER_1"/>
    <property type="match status" value="1"/>
</dbReference>
<dbReference type="Gene3D" id="3.30.70.20">
    <property type="match status" value="2"/>
</dbReference>
<keyword evidence="4" id="KW-0411">Iron-sulfur</keyword>
<feature type="domain" description="4Fe-4S ferredoxin-type" evidence="5">
    <location>
        <begin position="75"/>
        <end position="106"/>
    </location>
</feature>
<dbReference type="InterPro" id="IPR017900">
    <property type="entry name" value="4Fe4S_Fe_S_CS"/>
</dbReference>
<keyword evidence="3" id="KW-0408">Iron</keyword>
<dbReference type="PROSITE" id="PS51379">
    <property type="entry name" value="4FE4S_FER_2"/>
    <property type="match status" value="3"/>
</dbReference>
<name>A0A3B1CVQ8_9ZZZZ</name>
<protein>
    <recommendedName>
        <fullName evidence="5">4Fe-4S ferredoxin-type domain-containing protein</fullName>
    </recommendedName>
</protein>
<evidence type="ECO:0000256" key="4">
    <source>
        <dbReference type="ARBA" id="ARBA00023014"/>
    </source>
</evidence>
<keyword evidence="2" id="KW-0479">Metal-binding</keyword>
<dbReference type="PANTHER" id="PTHR43687">
    <property type="entry name" value="ADENYLYLSULFATE REDUCTASE, BETA SUBUNIT"/>
    <property type="match status" value="1"/>
</dbReference>
<evidence type="ECO:0000256" key="3">
    <source>
        <dbReference type="ARBA" id="ARBA00023004"/>
    </source>
</evidence>
<dbReference type="Pfam" id="PF12838">
    <property type="entry name" value="Fer4_7"/>
    <property type="match status" value="1"/>
</dbReference>
<dbReference type="InterPro" id="IPR050572">
    <property type="entry name" value="Fe-S_Ferredoxin"/>
</dbReference>
<dbReference type="SUPFAM" id="SSF54862">
    <property type="entry name" value="4Fe-4S ferredoxins"/>
    <property type="match status" value="1"/>
</dbReference>
<dbReference type="InterPro" id="IPR017896">
    <property type="entry name" value="4Fe4S_Fe-S-bd"/>
</dbReference>
<dbReference type="GO" id="GO:0051539">
    <property type="term" value="F:4 iron, 4 sulfur cluster binding"/>
    <property type="evidence" value="ECO:0007669"/>
    <property type="project" value="UniProtKB-KW"/>
</dbReference>
<feature type="domain" description="4Fe-4S ferredoxin-type" evidence="5">
    <location>
        <begin position="37"/>
        <end position="68"/>
    </location>
</feature>
<dbReference type="EMBL" id="UOGC01000110">
    <property type="protein sequence ID" value="VAX20767.1"/>
    <property type="molecule type" value="Genomic_DNA"/>
</dbReference>
<evidence type="ECO:0000313" key="6">
    <source>
        <dbReference type="EMBL" id="VAX20767.1"/>
    </source>
</evidence>
<dbReference type="AlphaFoldDB" id="A0A3B1CVQ8"/>
<evidence type="ECO:0000256" key="1">
    <source>
        <dbReference type="ARBA" id="ARBA00022485"/>
    </source>
</evidence>
<evidence type="ECO:0000256" key="2">
    <source>
        <dbReference type="ARBA" id="ARBA00022723"/>
    </source>
</evidence>
<dbReference type="GO" id="GO:0046872">
    <property type="term" value="F:metal ion binding"/>
    <property type="evidence" value="ECO:0007669"/>
    <property type="project" value="UniProtKB-KW"/>
</dbReference>